<reference evidence="4" key="2">
    <citation type="submission" date="2015-05" db="EMBL/GenBank/DDBJ databases">
        <title>Complete genome sequence of Corynebacterium mustelae DSM 45274, isolated from various tissues of a male ferret with lethal sepsis.</title>
        <authorList>
            <person name="Ruckert C."/>
            <person name="Albersmeier A."/>
            <person name="Winkler A."/>
            <person name="Tauch A."/>
        </authorList>
    </citation>
    <scope>NUCLEOTIDE SEQUENCE [LARGE SCALE GENOMIC DNA]</scope>
    <source>
        <strain evidence="4">DSM 45274</strain>
    </source>
</reference>
<protein>
    <submittedName>
        <fullName evidence="3">Putative DUF4247 family protein</fullName>
    </submittedName>
</protein>
<dbReference type="AlphaFoldDB" id="A0A0G3H1Q8"/>
<dbReference type="EMBL" id="CP011542">
    <property type="protein sequence ID" value="AKK05047.1"/>
    <property type="molecule type" value="Genomic_DNA"/>
</dbReference>
<dbReference type="PATRIC" id="fig|571915.4.peg.746"/>
<keyword evidence="2" id="KW-0472">Membrane</keyword>
<evidence type="ECO:0000313" key="4">
    <source>
        <dbReference type="Proteomes" id="UP000035199"/>
    </source>
</evidence>
<dbReference type="Pfam" id="PF14042">
    <property type="entry name" value="DUF4247"/>
    <property type="match status" value="1"/>
</dbReference>
<feature type="transmembrane region" description="Helical" evidence="2">
    <location>
        <begin position="6"/>
        <end position="25"/>
    </location>
</feature>
<dbReference type="RefSeq" id="WP_052844510.1">
    <property type="nucleotide sequence ID" value="NZ_CP011542.1"/>
</dbReference>
<accession>A0A0G3H1Q8</accession>
<evidence type="ECO:0000313" key="3">
    <source>
        <dbReference type="EMBL" id="AKK05047.1"/>
    </source>
</evidence>
<keyword evidence="4" id="KW-1185">Reference proteome</keyword>
<dbReference type="Proteomes" id="UP000035199">
    <property type="component" value="Chromosome"/>
</dbReference>
<dbReference type="InterPro" id="IPR025341">
    <property type="entry name" value="DUF4247"/>
</dbReference>
<name>A0A0G3H1Q8_9CORY</name>
<evidence type="ECO:0000256" key="2">
    <source>
        <dbReference type="SAM" id="Phobius"/>
    </source>
</evidence>
<keyword evidence="2" id="KW-1133">Transmembrane helix</keyword>
<evidence type="ECO:0000256" key="1">
    <source>
        <dbReference type="SAM" id="MobiDB-lite"/>
    </source>
</evidence>
<dbReference type="KEGG" id="cmv:CMUST_03515"/>
<sequence>MTYKHWIAVGVLLIIIGIAFGVYGAKAEAEGPVWYIEKHCTKQGQEGPAEVYNCSKRAADFWFDFHRTGQVEESTHDSGTGTYYFRFKKYLVSVKDNTDGTAKASIEDHSRLRSGHFVYLGPGFGPSSPRSSSGGSSGSGGGVK</sequence>
<feature type="compositionally biased region" description="Gly residues" evidence="1">
    <location>
        <begin position="135"/>
        <end position="144"/>
    </location>
</feature>
<feature type="compositionally biased region" description="Low complexity" evidence="1">
    <location>
        <begin position="125"/>
        <end position="134"/>
    </location>
</feature>
<proteinExistence type="predicted"/>
<feature type="region of interest" description="Disordered" evidence="1">
    <location>
        <begin position="125"/>
        <end position="144"/>
    </location>
</feature>
<organism evidence="3 4">
    <name type="scientific">Corynebacterium mustelae</name>
    <dbReference type="NCBI Taxonomy" id="571915"/>
    <lineage>
        <taxon>Bacteria</taxon>
        <taxon>Bacillati</taxon>
        <taxon>Actinomycetota</taxon>
        <taxon>Actinomycetes</taxon>
        <taxon>Mycobacteriales</taxon>
        <taxon>Corynebacteriaceae</taxon>
        <taxon>Corynebacterium</taxon>
    </lineage>
</organism>
<reference evidence="3 4" key="1">
    <citation type="journal article" date="2015" name="Genome Announc.">
        <title>Complete Genome Sequence of the Type Strain Corynebacterium mustelae DSM 45274, Isolated from Various Tissues of a Male Ferret with Lethal Sepsis.</title>
        <authorList>
            <person name="Ruckert C."/>
            <person name="Eimer J."/>
            <person name="Winkler A."/>
            <person name="Tauch A."/>
        </authorList>
    </citation>
    <scope>NUCLEOTIDE SEQUENCE [LARGE SCALE GENOMIC DNA]</scope>
    <source>
        <strain evidence="3 4">DSM 45274</strain>
    </source>
</reference>
<keyword evidence="2" id="KW-0812">Transmembrane</keyword>
<dbReference type="STRING" id="571915.CMUST_03515"/>
<gene>
    <name evidence="3" type="ORF">CMUST_03515</name>
</gene>